<comment type="caution">
    <text evidence="1">The sequence shown here is derived from an EMBL/GenBank/DDBJ whole genome shotgun (WGS) entry which is preliminary data.</text>
</comment>
<dbReference type="Proteomes" id="UP000321947">
    <property type="component" value="Unassembled WGS sequence"/>
</dbReference>
<dbReference type="EMBL" id="SSTD01009450">
    <property type="protein sequence ID" value="TYK14183.1"/>
    <property type="molecule type" value="Genomic_DNA"/>
</dbReference>
<gene>
    <name evidence="1" type="ORF">E5676_scaffold8046G00070</name>
</gene>
<accession>A0A5D3CQQ0</accession>
<organism evidence="1 2">
    <name type="scientific">Cucumis melo var. makuwa</name>
    <name type="common">Oriental melon</name>
    <dbReference type="NCBI Taxonomy" id="1194695"/>
    <lineage>
        <taxon>Eukaryota</taxon>
        <taxon>Viridiplantae</taxon>
        <taxon>Streptophyta</taxon>
        <taxon>Embryophyta</taxon>
        <taxon>Tracheophyta</taxon>
        <taxon>Spermatophyta</taxon>
        <taxon>Magnoliopsida</taxon>
        <taxon>eudicotyledons</taxon>
        <taxon>Gunneridae</taxon>
        <taxon>Pentapetalae</taxon>
        <taxon>rosids</taxon>
        <taxon>fabids</taxon>
        <taxon>Cucurbitales</taxon>
        <taxon>Cucurbitaceae</taxon>
        <taxon>Benincaseae</taxon>
        <taxon>Cucumis</taxon>
    </lineage>
</organism>
<sequence>MGKLKIDRKEFLVGFMVKARKIYIEERNGRIFGKLELDFGTSAWVRDCLVGAAGANNSMVFWQRRLEFAIIFFQVLENEKGRFAILSLESFKERKTRIFIPEGSRGSGWRSLAGEISALLPWSGTINQKTGSMSQPAKNREAFKGLGKMVRRRTDESGKDVEFAFEWKSTVIIKKLRASSDWGALKQLLEQPPVICCNFKNFCANLAVGIGGSDSEAKNSLGLGHCPELMVVPCGGPDEEEDPFFKSNWMREVCFKALGNEDGFVLACCIVNYQEFSFSSRFCIGWSQEGEVQLLSKDGTDVAAL</sequence>
<evidence type="ECO:0000313" key="2">
    <source>
        <dbReference type="Proteomes" id="UP000321947"/>
    </source>
</evidence>
<reference evidence="1 2" key="1">
    <citation type="submission" date="2019-08" db="EMBL/GenBank/DDBJ databases">
        <title>Draft genome sequences of two oriental melons (Cucumis melo L. var makuwa).</title>
        <authorList>
            <person name="Kwon S.-Y."/>
        </authorList>
    </citation>
    <scope>NUCLEOTIDE SEQUENCE [LARGE SCALE GENOMIC DNA]</scope>
    <source>
        <strain evidence="2">cv. Chang Bougi</strain>
        <tissue evidence="1">Leaf</tissue>
    </source>
</reference>
<protein>
    <submittedName>
        <fullName evidence="1">Uncharacterized protein</fullName>
    </submittedName>
</protein>
<proteinExistence type="predicted"/>
<name>A0A5D3CQQ0_CUCMM</name>
<evidence type="ECO:0000313" key="1">
    <source>
        <dbReference type="EMBL" id="TYK14183.1"/>
    </source>
</evidence>
<dbReference type="AlphaFoldDB" id="A0A5D3CQQ0"/>